<organism evidence="1 2">
    <name type="scientific">Thermoproteus sp. AZ2</name>
    <dbReference type="NCBI Taxonomy" id="1609232"/>
    <lineage>
        <taxon>Archaea</taxon>
        <taxon>Thermoproteota</taxon>
        <taxon>Thermoprotei</taxon>
        <taxon>Thermoproteales</taxon>
        <taxon>Thermoproteaceae</taxon>
        <taxon>Thermoproteus</taxon>
    </lineage>
</organism>
<comment type="caution">
    <text evidence="1">The sequence shown here is derived from an EMBL/GenBank/DDBJ whole genome shotgun (WGS) entry which is preliminary data.</text>
</comment>
<protein>
    <submittedName>
        <fullName evidence="1">Uncharacterized protein</fullName>
    </submittedName>
</protein>
<name>A0ACC6V006_9CREN</name>
<dbReference type="EMBL" id="JZWT02000007">
    <property type="protein sequence ID" value="MFB6490293.1"/>
    <property type="molecule type" value="Genomic_DNA"/>
</dbReference>
<proteinExistence type="predicted"/>
<evidence type="ECO:0000313" key="1">
    <source>
        <dbReference type="EMBL" id="MFB6490293.1"/>
    </source>
</evidence>
<accession>A0ACC6V006</accession>
<evidence type="ECO:0000313" key="2">
    <source>
        <dbReference type="Proteomes" id="UP000033636"/>
    </source>
</evidence>
<dbReference type="Proteomes" id="UP000033636">
    <property type="component" value="Unassembled WGS sequence"/>
</dbReference>
<sequence>MRAKGSVFVEEMLLLFLAVGIFAAFALTVTGIIKGALSGVLGFRNETNSLIISLVNATKQLIFG</sequence>
<reference evidence="1" key="1">
    <citation type="submission" date="2024-07" db="EMBL/GenBank/DDBJ databases">
        <title>Metagenome and Metagenome-Assembled Genomes of Archaea from a hot spring from the geothermal field of Los Azufres, Mexico.</title>
        <authorList>
            <person name="Marin-Paredes R."/>
            <person name="Martinez-Romero E."/>
            <person name="Servin-Garciduenas L.E."/>
        </authorList>
    </citation>
    <scope>NUCLEOTIDE SEQUENCE</scope>
</reference>
<gene>
    <name evidence="1" type="ORF">TU35_003440</name>
</gene>